<dbReference type="EMBL" id="BAABME010006366">
    <property type="protein sequence ID" value="GAA0168158.1"/>
    <property type="molecule type" value="Genomic_DNA"/>
</dbReference>
<dbReference type="AlphaFoldDB" id="A0AAV3QWW7"/>
<name>A0AAV3QWW7_LITER</name>
<dbReference type="Proteomes" id="UP001454036">
    <property type="component" value="Unassembled WGS sequence"/>
</dbReference>
<dbReference type="PROSITE" id="PS51808">
    <property type="entry name" value="CHCH"/>
    <property type="match status" value="1"/>
</dbReference>
<feature type="chain" id="PRO_5043483858" evidence="1">
    <location>
        <begin position="18"/>
        <end position="93"/>
    </location>
</feature>
<proteinExistence type="predicted"/>
<reference evidence="2 3" key="1">
    <citation type="submission" date="2024-01" db="EMBL/GenBank/DDBJ databases">
        <title>The complete chloroplast genome sequence of Lithospermum erythrorhizon: insights into the phylogenetic relationship among Boraginaceae species and the maternal lineages of purple gromwells.</title>
        <authorList>
            <person name="Okada T."/>
            <person name="Watanabe K."/>
        </authorList>
    </citation>
    <scope>NUCLEOTIDE SEQUENCE [LARGE SCALE GENOMIC DNA]</scope>
</reference>
<organism evidence="2 3">
    <name type="scientific">Lithospermum erythrorhizon</name>
    <name type="common">Purple gromwell</name>
    <name type="synonym">Lithospermum officinale var. erythrorhizon</name>
    <dbReference type="NCBI Taxonomy" id="34254"/>
    <lineage>
        <taxon>Eukaryota</taxon>
        <taxon>Viridiplantae</taxon>
        <taxon>Streptophyta</taxon>
        <taxon>Embryophyta</taxon>
        <taxon>Tracheophyta</taxon>
        <taxon>Spermatophyta</taxon>
        <taxon>Magnoliopsida</taxon>
        <taxon>eudicotyledons</taxon>
        <taxon>Gunneridae</taxon>
        <taxon>Pentapetalae</taxon>
        <taxon>asterids</taxon>
        <taxon>lamiids</taxon>
        <taxon>Boraginales</taxon>
        <taxon>Boraginaceae</taxon>
        <taxon>Boraginoideae</taxon>
        <taxon>Lithospermeae</taxon>
        <taxon>Lithospermum</taxon>
    </lineage>
</organism>
<evidence type="ECO:0000256" key="1">
    <source>
        <dbReference type="SAM" id="SignalP"/>
    </source>
</evidence>
<keyword evidence="1" id="KW-0732">Signal</keyword>
<dbReference type="SUPFAM" id="SSF47072">
    <property type="entry name" value="Cysteine alpha-hairpin motif"/>
    <property type="match status" value="1"/>
</dbReference>
<sequence>MVLTLFNLALAVGSAIAVICTPSETLSSILHGGRKSLNQTKTETSCDNQHKTFKDSIPCVNISKRMAQCLESNDYDVKNCIAYFDLLKECEKS</sequence>
<keyword evidence="3" id="KW-1185">Reference proteome</keyword>
<evidence type="ECO:0000313" key="3">
    <source>
        <dbReference type="Proteomes" id="UP001454036"/>
    </source>
</evidence>
<accession>A0AAV3QWW7</accession>
<protein>
    <submittedName>
        <fullName evidence="2">Uncharacterized protein</fullName>
    </submittedName>
</protein>
<evidence type="ECO:0000313" key="2">
    <source>
        <dbReference type="EMBL" id="GAA0168158.1"/>
    </source>
</evidence>
<comment type="caution">
    <text evidence="2">The sequence shown here is derived from an EMBL/GenBank/DDBJ whole genome shotgun (WGS) entry which is preliminary data.</text>
</comment>
<dbReference type="InterPro" id="IPR009069">
    <property type="entry name" value="Cys_alpha_HP_mot_SF"/>
</dbReference>
<gene>
    <name evidence="2" type="ORF">LIER_22937</name>
</gene>
<feature type="signal peptide" evidence="1">
    <location>
        <begin position="1"/>
        <end position="17"/>
    </location>
</feature>